<dbReference type="Proteomes" id="UP000623129">
    <property type="component" value="Unassembled WGS sequence"/>
</dbReference>
<proteinExistence type="predicted"/>
<accession>A0A833V7W8</accession>
<protein>
    <submittedName>
        <fullName evidence="1">Cotton fiber expressed protein</fullName>
    </submittedName>
</protein>
<dbReference type="InterPro" id="IPR008480">
    <property type="entry name" value="DUF761_pln"/>
</dbReference>
<gene>
    <name evidence="1" type="ORF">FCM35_KLT06638</name>
</gene>
<name>A0A833V7W8_9POAL</name>
<dbReference type="EMBL" id="SWLB01000016">
    <property type="protein sequence ID" value="KAF3328032.1"/>
    <property type="molecule type" value="Genomic_DNA"/>
</dbReference>
<evidence type="ECO:0000313" key="2">
    <source>
        <dbReference type="Proteomes" id="UP000623129"/>
    </source>
</evidence>
<dbReference type="Pfam" id="PF05553">
    <property type="entry name" value="DUF761"/>
    <property type="match status" value="1"/>
</dbReference>
<dbReference type="OrthoDB" id="823920at2759"/>
<organism evidence="1 2">
    <name type="scientific">Carex littledalei</name>
    <dbReference type="NCBI Taxonomy" id="544730"/>
    <lineage>
        <taxon>Eukaryota</taxon>
        <taxon>Viridiplantae</taxon>
        <taxon>Streptophyta</taxon>
        <taxon>Embryophyta</taxon>
        <taxon>Tracheophyta</taxon>
        <taxon>Spermatophyta</taxon>
        <taxon>Magnoliopsida</taxon>
        <taxon>Liliopsida</taxon>
        <taxon>Poales</taxon>
        <taxon>Cyperaceae</taxon>
        <taxon>Cyperoideae</taxon>
        <taxon>Cariceae</taxon>
        <taxon>Carex</taxon>
        <taxon>Carex subgen. Euthyceras</taxon>
    </lineage>
</organism>
<evidence type="ECO:0000313" key="1">
    <source>
        <dbReference type="EMBL" id="KAF3328032.1"/>
    </source>
</evidence>
<comment type="caution">
    <text evidence="1">The sequence shown here is derived from an EMBL/GenBank/DDBJ whole genome shotgun (WGS) entry which is preliminary data.</text>
</comment>
<dbReference type="AlphaFoldDB" id="A0A833V7W8"/>
<reference evidence="1" key="1">
    <citation type="submission" date="2020-01" db="EMBL/GenBank/DDBJ databases">
        <title>Genome sequence of Kobresia littledalei, the first chromosome-level genome in the family Cyperaceae.</title>
        <authorList>
            <person name="Qu G."/>
        </authorList>
    </citation>
    <scope>NUCLEOTIDE SEQUENCE</scope>
    <source>
        <strain evidence="1">C.B.Clarke</strain>
        <tissue evidence="1">Leaf</tissue>
    </source>
</reference>
<keyword evidence="2" id="KW-1185">Reference proteome</keyword>
<sequence>MSCLSLNKDFASIIQYKISKINKWKIFHGKKRYARNTHRHRNFALVYADELYTQPNPVQVAAEFKQVEMRKDQVKRSELEEGIMGKIERSDNSVLVGISSDQSNTDIKEADDVDLRAEIFIRKFKEEMRKQSDESRGF</sequence>